<dbReference type="InterPro" id="IPR000504">
    <property type="entry name" value="RRM_dom"/>
</dbReference>
<feature type="region of interest" description="Disordered" evidence="2">
    <location>
        <begin position="310"/>
        <end position="331"/>
    </location>
</feature>
<feature type="domain" description="RRM" evidence="3">
    <location>
        <begin position="236"/>
        <end position="312"/>
    </location>
</feature>
<accession>A0A9W7C046</accession>
<dbReference type="Proteomes" id="UP001165085">
    <property type="component" value="Unassembled WGS sequence"/>
</dbReference>
<evidence type="ECO:0000313" key="4">
    <source>
        <dbReference type="EMBL" id="GMH96832.1"/>
    </source>
</evidence>
<evidence type="ECO:0000259" key="3">
    <source>
        <dbReference type="PROSITE" id="PS50102"/>
    </source>
</evidence>
<keyword evidence="1" id="KW-0694">RNA-binding</keyword>
<protein>
    <recommendedName>
        <fullName evidence="3">RRM domain-containing protein</fullName>
    </recommendedName>
</protein>
<reference evidence="5" key="1">
    <citation type="journal article" date="2023" name="Commun. Biol.">
        <title>Genome analysis of Parmales, the sister group of diatoms, reveals the evolutionary specialization of diatoms from phago-mixotrophs to photoautotrophs.</title>
        <authorList>
            <person name="Ban H."/>
            <person name="Sato S."/>
            <person name="Yoshikawa S."/>
            <person name="Yamada K."/>
            <person name="Nakamura Y."/>
            <person name="Ichinomiya M."/>
            <person name="Sato N."/>
            <person name="Blanc-Mathieu R."/>
            <person name="Endo H."/>
            <person name="Kuwata A."/>
            <person name="Ogata H."/>
        </authorList>
    </citation>
    <scope>NUCLEOTIDE SEQUENCE [LARGE SCALE GENOMIC DNA]</scope>
    <source>
        <strain evidence="5">NIES 3701</strain>
    </source>
</reference>
<dbReference type="AlphaFoldDB" id="A0A9W7C046"/>
<dbReference type="GO" id="GO:0003723">
    <property type="term" value="F:RNA binding"/>
    <property type="evidence" value="ECO:0007669"/>
    <property type="project" value="UniProtKB-UniRule"/>
</dbReference>
<dbReference type="InterPro" id="IPR035979">
    <property type="entry name" value="RBD_domain_sf"/>
</dbReference>
<gene>
    <name evidence="4" type="ORF">TrST_g13387</name>
</gene>
<feature type="compositionally biased region" description="Pro residues" evidence="2">
    <location>
        <begin position="318"/>
        <end position="327"/>
    </location>
</feature>
<comment type="caution">
    <text evidence="4">The sequence shown here is derived from an EMBL/GenBank/DDBJ whole genome shotgun (WGS) entry which is preliminary data.</text>
</comment>
<evidence type="ECO:0000313" key="5">
    <source>
        <dbReference type="Proteomes" id="UP001165085"/>
    </source>
</evidence>
<evidence type="ECO:0000256" key="1">
    <source>
        <dbReference type="PROSITE-ProRule" id="PRU00176"/>
    </source>
</evidence>
<feature type="region of interest" description="Disordered" evidence="2">
    <location>
        <begin position="358"/>
        <end position="378"/>
    </location>
</feature>
<dbReference type="InterPro" id="IPR012677">
    <property type="entry name" value="Nucleotide-bd_a/b_plait_sf"/>
</dbReference>
<name>A0A9W7C046_9STRA</name>
<dbReference type="PROSITE" id="PS50102">
    <property type="entry name" value="RRM"/>
    <property type="match status" value="1"/>
</dbReference>
<keyword evidence="5" id="KW-1185">Reference proteome</keyword>
<dbReference type="Gene3D" id="3.30.70.330">
    <property type="match status" value="2"/>
</dbReference>
<proteinExistence type="predicted"/>
<dbReference type="SMART" id="SM00360">
    <property type="entry name" value="RRM"/>
    <property type="match status" value="2"/>
</dbReference>
<dbReference type="EMBL" id="BRXY01000476">
    <property type="protein sequence ID" value="GMH96832.1"/>
    <property type="molecule type" value="Genomic_DNA"/>
</dbReference>
<sequence>SQSLPSAGQDSKRHTEHIIIHLQAQAPSTGSKSTAKSADDDDVTLMTKEQKKLFLAAITEAKAVVLAKSLLQDYFVLDKLGWEPFSTYNNRNFDRWVLSSSISPNVTTSTKDIMEHSIRVIATGKYGEPELKKSSDELSNVIYFSGREAETLTESALLAHFAPHKVSSVTSPPNKDFGFLHFPSNSIAMNCLKLQYSTVNGVRMKLQLARIGSWLPGKETKEGRQGEKSSSSHLSEVLFFSGRTADTADVLTEDILYEYFLPYRVTRVRLMRIGYGFLNFPSVDYAPACLNAHPNGDSFIKGVTVKLEMKNRKTSSPSSPPPPPKHTPPTSSILFFNGRLADKAGVLTKETSSNTLNLSKYPKSTCPRETDGETTDSYTFPPLKPLQPAFTHMIQILTPTIY</sequence>
<organism evidence="4 5">
    <name type="scientific">Triparma strigata</name>
    <dbReference type="NCBI Taxonomy" id="1606541"/>
    <lineage>
        <taxon>Eukaryota</taxon>
        <taxon>Sar</taxon>
        <taxon>Stramenopiles</taxon>
        <taxon>Ochrophyta</taxon>
        <taxon>Bolidophyceae</taxon>
        <taxon>Parmales</taxon>
        <taxon>Triparmaceae</taxon>
        <taxon>Triparma</taxon>
    </lineage>
</organism>
<evidence type="ECO:0000256" key="2">
    <source>
        <dbReference type="SAM" id="MobiDB-lite"/>
    </source>
</evidence>
<feature type="non-terminal residue" evidence="4">
    <location>
        <position position="1"/>
    </location>
</feature>
<dbReference type="SUPFAM" id="SSF54928">
    <property type="entry name" value="RNA-binding domain, RBD"/>
    <property type="match status" value="2"/>
</dbReference>